<dbReference type="RefSeq" id="WP_042061482.1">
    <property type="nucleotide sequence ID" value="NZ_BAND01000135.1"/>
</dbReference>
<accession>A0A023D8E1</accession>
<organism evidence="5 6">
    <name type="scientific">Acidomonas methanolica NBRC 104435</name>
    <dbReference type="NCBI Taxonomy" id="1231351"/>
    <lineage>
        <taxon>Bacteria</taxon>
        <taxon>Pseudomonadati</taxon>
        <taxon>Pseudomonadota</taxon>
        <taxon>Alphaproteobacteria</taxon>
        <taxon>Acetobacterales</taxon>
        <taxon>Acetobacteraceae</taxon>
        <taxon>Acidomonas</taxon>
    </lineage>
</organism>
<name>A0A023D8E1_ACIMT</name>
<reference evidence="6" key="1">
    <citation type="journal article" date="2014" name="FEMS Microbiol. Lett.">
        <title>Draft Genomic DNA Sequence of the Facultatively Methylotrophic Bacterium Acidomonas methanolica type strain MB58.</title>
        <authorList>
            <person name="Higashiura N."/>
            <person name="Hadano H."/>
            <person name="Hirakawa H."/>
            <person name="Matsutani M."/>
            <person name="Takabe S."/>
            <person name="Matsushita K."/>
            <person name="Azuma Y."/>
        </authorList>
    </citation>
    <scope>NUCLEOTIDE SEQUENCE [LARGE SCALE GENOMIC DNA]</scope>
    <source>
        <strain evidence="6">MB58</strain>
    </source>
</reference>
<dbReference type="AlphaFoldDB" id="A0A023D8E1"/>
<keyword evidence="4" id="KW-0418">Kinase</keyword>
<keyword evidence="3" id="KW-0547">Nucleotide-binding</keyword>
<dbReference type="Pfam" id="PF03618">
    <property type="entry name" value="Kinase-PPPase"/>
    <property type="match status" value="1"/>
</dbReference>
<evidence type="ECO:0000313" key="6">
    <source>
        <dbReference type="Proteomes" id="UP000019760"/>
    </source>
</evidence>
<comment type="caution">
    <text evidence="5">The sequence shown here is derived from an EMBL/GenBank/DDBJ whole genome shotgun (WGS) entry which is preliminary data.</text>
</comment>
<evidence type="ECO:0000256" key="1">
    <source>
        <dbReference type="ARBA" id="ARBA00022527"/>
    </source>
</evidence>
<evidence type="ECO:0000256" key="4">
    <source>
        <dbReference type="ARBA" id="ARBA00022777"/>
    </source>
</evidence>
<protein>
    <submittedName>
        <fullName evidence="5">Uncharacterized protein</fullName>
    </submittedName>
</protein>
<dbReference type="NCBIfam" id="NF003742">
    <property type="entry name" value="PRK05339.1"/>
    <property type="match status" value="1"/>
</dbReference>
<dbReference type="InterPro" id="IPR005177">
    <property type="entry name" value="Kinase-pyrophosphorylase"/>
</dbReference>
<dbReference type="EMBL" id="BAND01000135">
    <property type="protein sequence ID" value="GAJ30437.1"/>
    <property type="molecule type" value="Genomic_DNA"/>
</dbReference>
<evidence type="ECO:0000313" key="5">
    <source>
        <dbReference type="EMBL" id="GAJ30437.1"/>
    </source>
</evidence>
<dbReference type="PANTHER" id="PTHR31756">
    <property type="entry name" value="PYRUVATE, PHOSPHATE DIKINASE REGULATORY PROTEIN 1, CHLOROPLASTIC"/>
    <property type="match status" value="1"/>
</dbReference>
<dbReference type="GO" id="GO:0005524">
    <property type="term" value="F:ATP binding"/>
    <property type="evidence" value="ECO:0007669"/>
    <property type="project" value="InterPro"/>
</dbReference>
<keyword evidence="1" id="KW-0723">Serine/threonine-protein kinase</keyword>
<gene>
    <name evidence="5" type="ORF">Amme_136_015</name>
</gene>
<reference evidence="5 6" key="2">
    <citation type="journal article" date="2014" name="FEMS Microbiol. Lett.">
        <title>Draft genomic DNA sequence of the facultatively methylotrophic bacterium Acidomonas methanolica type strain MB58.</title>
        <authorList>
            <person name="Higashiura N."/>
            <person name="Hadano H."/>
            <person name="Hirakawa H."/>
            <person name="Matsutani M."/>
            <person name="Takabe S."/>
            <person name="Matsushita K."/>
            <person name="Azuma Y."/>
        </authorList>
    </citation>
    <scope>NUCLEOTIDE SEQUENCE [LARGE SCALE GENOMIC DNA]</scope>
    <source>
        <strain evidence="5 6">MB58</strain>
    </source>
</reference>
<keyword evidence="2" id="KW-0808">Transferase</keyword>
<evidence type="ECO:0000256" key="3">
    <source>
        <dbReference type="ARBA" id="ARBA00022741"/>
    </source>
</evidence>
<keyword evidence="6" id="KW-1185">Reference proteome</keyword>
<sequence>MPALDIHLVSDATGEMLHATLRAAVAQFAHPHVSWHSWTLVRTRAALLRVVRGLETTGGVVFASIMDATLRRELERQCERLGLRLQQPLDPVIGLLQEALGEKAVCRAGSQYVLDEAYFRRIAAIDFVLSHDDGQAVGGLREADLVLVGLSRCSKTPTAFYLANNRAVKVANVPLIREAPLPPELLTIDRPVVALTIDARRLVDIRRHRLKADSASRTIREIERESPYIDYDQVAAEALWARRLCRAQGWPMIDVTHRSIEETAAEVMARADEWAEKHAAALPVGS</sequence>
<dbReference type="GO" id="GO:0004674">
    <property type="term" value="F:protein serine/threonine kinase activity"/>
    <property type="evidence" value="ECO:0007669"/>
    <property type="project" value="UniProtKB-KW"/>
</dbReference>
<dbReference type="PANTHER" id="PTHR31756:SF3">
    <property type="entry name" value="PYRUVATE, PHOSPHATE DIKINASE REGULATORY PROTEIN 1, CHLOROPLASTIC"/>
    <property type="match status" value="1"/>
</dbReference>
<evidence type="ECO:0000256" key="2">
    <source>
        <dbReference type="ARBA" id="ARBA00022679"/>
    </source>
</evidence>
<dbReference type="OrthoDB" id="9782201at2"/>
<dbReference type="Proteomes" id="UP000019760">
    <property type="component" value="Unassembled WGS sequence"/>
</dbReference>
<proteinExistence type="predicted"/>